<evidence type="ECO:0000256" key="2">
    <source>
        <dbReference type="ARBA" id="ARBA00004752"/>
    </source>
</evidence>
<reference evidence="14" key="1">
    <citation type="journal article" date="2019" name="Int. J. Syst. Evol. Microbiol.">
        <title>The Global Catalogue of Microorganisms (GCM) 10K type strain sequencing project: providing services to taxonomists for standard genome sequencing and annotation.</title>
        <authorList>
            <consortium name="The Broad Institute Genomics Platform"/>
            <consortium name="The Broad Institute Genome Sequencing Center for Infectious Disease"/>
            <person name="Wu L."/>
            <person name="Ma J."/>
        </authorList>
    </citation>
    <scope>NUCLEOTIDE SEQUENCE [LARGE SCALE GENOMIC DNA]</scope>
    <source>
        <strain evidence="14">CGMCC 1.12479</strain>
    </source>
</reference>
<evidence type="ECO:0000256" key="7">
    <source>
        <dbReference type="ARBA" id="ARBA00022840"/>
    </source>
</evidence>
<evidence type="ECO:0000259" key="12">
    <source>
        <dbReference type="Pfam" id="PF08245"/>
    </source>
</evidence>
<comment type="caution">
    <text evidence="13">The sequence shown here is derived from an EMBL/GenBank/DDBJ whole genome shotgun (WGS) entry which is preliminary data.</text>
</comment>
<name>A0ABQ1MRJ6_9BACT</name>
<dbReference type="InterPro" id="IPR013221">
    <property type="entry name" value="Mur_ligase_cen"/>
</dbReference>
<dbReference type="GO" id="GO:0016874">
    <property type="term" value="F:ligase activity"/>
    <property type="evidence" value="ECO:0007669"/>
    <property type="project" value="UniProtKB-KW"/>
</dbReference>
<dbReference type="SUPFAM" id="SSF53244">
    <property type="entry name" value="MurD-like peptide ligases, peptide-binding domain"/>
    <property type="match status" value="1"/>
</dbReference>
<evidence type="ECO:0000256" key="8">
    <source>
        <dbReference type="ARBA" id="ARBA00023306"/>
    </source>
</evidence>
<dbReference type="PROSITE" id="PS01011">
    <property type="entry name" value="FOLYLPOLYGLU_SYNT_1"/>
    <property type="match status" value="1"/>
</dbReference>
<dbReference type="PANTHER" id="PTHR43692">
    <property type="entry name" value="UDP-N-ACETYLMURAMOYLALANINE--D-GLUTAMATE LIGASE"/>
    <property type="match status" value="1"/>
</dbReference>
<keyword evidence="14" id="KW-1185">Reference proteome</keyword>
<gene>
    <name evidence="9 13" type="primary">murD</name>
    <name evidence="13" type="ORF">GCM10010993_24890</name>
</gene>
<evidence type="ECO:0000256" key="10">
    <source>
        <dbReference type="RuleBase" id="RU003664"/>
    </source>
</evidence>
<keyword evidence="8 9" id="KW-0131">Cell cycle</keyword>
<dbReference type="SUPFAM" id="SSF51984">
    <property type="entry name" value="MurCD N-terminal domain"/>
    <property type="match status" value="1"/>
</dbReference>
<keyword evidence="9 10" id="KW-0573">Peptidoglycan synthesis</keyword>
<evidence type="ECO:0000256" key="4">
    <source>
        <dbReference type="ARBA" id="ARBA00022598"/>
    </source>
</evidence>
<dbReference type="InterPro" id="IPR036615">
    <property type="entry name" value="Mur_ligase_C_dom_sf"/>
</dbReference>
<evidence type="ECO:0000313" key="14">
    <source>
        <dbReference type="Proteomes" id="UP000635885"/>
    </source>
</evidence>
<dbReference type="Pfam" id="PF21799">
    <property type="entry name" value="MurD-like_N"/>
    <property type="match status" value="1"/>
</dbReference>
<keyword evidence="7 9" id="KW-0067">ATP-binding</keyword>
<keyword evidence="9 10" id="KW-0133">Cell shape</keyword>
<dbReference type="EC" id="6.3.2.9" evidence="9 10"/>
<evidence type="ECO:0000256" key="3">
    <source>
        <dbReference type="ARBA" id="ARBA00022490"/>
    </source>
</evidence>
<keyword evidence="3 9" id="KW-0963">Cytoplasm</keyword>
<feature type="domain" description="Mur ligase C-terminal" evidence="11">
    <location>
        <begin position="309"/>
        <end position="422"/>
    </location>
</feature>
<keyword evidence="6 9" id="KW-0547">Nucleotide-binding</keyword>
<evidence type="ECO:0000256" key="1">
    <source>
        <dbReference type="ARBA" id="ARBA00004496"/>
    </source>
</evidence>
<proteinExistence type="inferred from homology"/>
<feature type="binding site" evidence="9">
    <location>
        <begin position="110"/>
        <end position="116"/>
    </location>
    <ligand>
        <name>ATP</name>
        <dbReference type="ChEBI" id="CHEBI:30616"/>
    </ligand>
</feature>
<dbReference type="PANTHER" id="PTHR43692:SF1">
    <property type="entry name" value="UDP-N-ACETYLMURAMOYLALANINE--D-GLUTAMATE LIGASE"/>
    <property type="match status" value="1"/>
</dbReference>
<dbReference type="NCBIfam" id="TIGR01087">
    <property type="entry name" value="murD"/>
    <property type="match status" value="1"/>
</dbReference>
<dbReference type="InterPro" id="IPR036565">
    <property type="entry name" value="Mur-like_cat_sf"/>
</dbReference>
<evidence type="ECO:0000313" key="13">
    <source>
        <dbReference type="EMBL" id="GGC45345.1"/>
    </source>
</evidence>
<dbReference type="Gene3D" id="3.40.1190.10">
    <property type="entry name" value="Mur-like, catalytic domain"/>
    <property type="match status" value="1"/>
</dbReference>
<comment type="catalytic activity">
    <reaction evidence="9 10">
        <text>UDP-N-acetyl-alpha-D-muramoyl-L-alanine + D-glutamate + ATP = UDP-N-acetyl-alpha-D-muramoyl-L-alanyl-D-glutamate + ADP + phosphate + H(+)</text>
        <dbReference type="Rhea" id="RHEA:16429"/>
        <dbReference type="ChEBI" id="CHEBI:15378"/>
        <dbReference type="ChEBI" id="CHEBI:29986"/>
        <dbReference type="ChEBI" id="CHEBI:30616"/>
        <dbReference type="ChEBI" id="CHEBI:43474"/>
        <dbReference type="ChEBI" id="CHEBI:83898"/>
        <dbReference type="ChEBI" id="CHEBI:83900"/>
        <dbReference type="ChEBI" id="CHEBI:456216"/>
        <dbReference type="EC" id="6.3.2.9"/>
    </reaction>
</comment>
<evidence type="ECO:0000256" key="6">
    <source>
        <dbReference type="ARBA" id="ARBA00022741"/>
    </source>
</evidence>
<comment type="subcellular location">
    <subcellularLocation>
        <location evidence="1 9 10">Cytoplasm</location>
    </subcellularLocation>
</comment>
<dbReference type="EMBL" id="BMFD01000008">
    <property type="protein sequence ID" value="GGC45345.1"/>
    <property type="molecule type" value="Genomic_DNA"/>
</dbReference>
<dbReference type="Pfam" id="PF02875">
    <property type="entry name" value="Mur_ligase_C"/>
    <property type="match status" value="1"/>
</dbReference>
<organism evidence="13 14">
    <name type="scientific">Belliella aquatica</name>
    <dbReference type="NCBI Taxonomy" id="1323734"/>
    <lineage>
        <taxon>Bacteria</taxon>
        <taxon>Pseudomonadati</taxon>
        <taxon>Bacteroidota</taxon>
        <taxon>Cytophagia</taxon>
        <taxon>Cytophagales</taxon>
        <taxon>Cyclobacteriaceae</taxon>
        <taxon>Belliella</taxon>
    </lineage>
</organism>
<protein>
    <recommendedName>
        <fullName evidence="9 10">UDP-N-acetylmuramoylalanine--D-glutamate ligase</fullName>
        <ecNumber evidence="9 10">6.3.2.9</ecNumber>
    </recommendedName>
    <alternativeName>
        <fullName evidence="9">D-glutamic acid-adding enzyme</fullName>
    </alternativeName>
    <alternativeName>
        <fullName evidence="9">UDP-N-acetylmuramoyl-L-alanyl-D-glutamate synthetase</fullName>
    </alternativeName>
</protein>
<keyword evidence="5 9" id="KW-0132">Cell division</keyword>
<keyword evidence="9 10" id="KW-0961">Cell wall biogenesis/degradation</keyword>
<comment type="function">
    <text evidence="9 10">Cell wall formation. Catalyzes the addition of glutamate to the nucleotide precursor UDP-N-acetylmuramoyl-L-alanine (UMA).</text>
</comment>
<dbReference type="Proteomes" id="UP000635885">
    <property type="component" value="Unassembled WGS sequence"/>
</dbReference>
<evidence type="ECO:0000259" key="11">
    <source>
        <dbReference type="Pfam" id="PF02875"/>
    </source>
</evidence>
<sequence length="450" mass="48755">MNKKIAILGAGESGLGAALLAKQQGYAVWVSDMALISDARKAILVEAEISFEEGKHTEEEILSADEVIKSPGIPSKAPIVKAIVEKGIPVIDELEFAFRFSKGKVIAITGTNGKTTTTLLTYHLLQKAGLDVGLAGNVGKSWAGQLVEQDRAWWVIEVSSFQIDGFVDFKPAIAILTNITPDHLDRYDYKLENYIASKVSLFKNMEADDLAIYYADDLNIHNGLVKAPISASIATISTSKPSEKGGYFNGNTIFLKHAGSSMKIESAEVVLKGAHNMQNVMCATLAALAVSAEEKQILAGLKDFKNAPHRMEFVEEIKGITFINDSKGTNVDATAYALESFEESLVWIAGGVDKGNDYSVLFPVVEDQVKALICLGVDNEKLKSAFAGKVQKIKETEDIAQAVAWGLEYGERGDVVLLSPACASFDLFKNYEDRGDQFKSAVKALKSKQS</sequence>
<feature type="domain" description="Mur ligase central" evidence="12">
    <location>
        <begin position="108"/>
        <end position="287"/>
    </location>
</feature>
<dbReference type="InterPro" id="IPR005762">
    <property type="entry name" value="MurD"/>
</dbReference>
<comment type="pathway">
    <text evidence="2 9 10">Cell wall biogenesis; peptidoglycan biosynthesis.</text>
</comment>
<evidence type="ECO:0000256" key="9">
    <source>
        <dbReference type="HAMAP-Rule" id="MF_00639"/>
    </source>
</evidence>
<keyword evidence="4 9" id="KW-0436">Ligase</keyword>
<dbReference type="InterPro" id="IPR018109">
    <property type="entry name" value="Folylpolyglutamate_synth_CS"/>
</dbReference>
<dbReference type="Pfam" id="PF08245">
    <property type="entry name" value="Mur_ligase_M"/>
    <property type="match status" value="1"/>
</dbReference>
<comment type="similarity">
    <text evidence="9">Belongs to the MurCDEF family.</text>
</comment>
<dbReference type="InterPro" id="IPR004101">
    <property type="entry name" value="Mur_ligase_C"/>
</dbReference>
<dbReference type="HAMAP" id="MF_00639">
    <property type="entry name" value="MurD"/>
    <property type="match status" value="1"/>
</dbReference>
<dbReference type="SUPFAM" id="SSF53623">
    <property type="entry name" value="MurD-like peptide ligases, catalytic domain"/>
    <property type="match status" value="1"/>
</dbReference>
<dbReference type="Gene3D" id="3.40.50.720">
    <property type="entry name" value="NAD(P)-binding Rossmann-like Domain"/>
    <property type="match status" value="1"/>
</dbReference>
<dbReference type="Gene3D" id="3.90.190.20">
    <property type="entry name" value="Mur ligase, C-terminal domain"/>
    <property type="match status" value="1"/>
</dbReference>
<dbReference type="RefSeq" id="WP_188443399.1">
    <property type="nucleotide sequence ID" value="NZ_BMFD01000008.1"/>
</dbReference>
<evidence type="ECO:0000256" key="5">
    <source>
        <dbReference type="ARBA" id="ARBA00022618"/>
    </source>
</evidence>
<accession>A0ABQ1MRJ6</accession>